<evidence type="ECO:0000313" key="1">
    <source>
        <dbReference type="EMBL" id="GLQ29169.1"/>
    </source>
</evidence>
<protein>
    <submittedName>
        <fullName evidence="1">Uncharacterized protein</fullName>
    </submittedName>
</protein>
<comment type="caution">
    <text evidence="1">The sequence shown here is derived from an EMBL/GenBank/DDBJ whole genome shotgun (WGS) entry which is preliminary data.</text>
</comment>
<organism evidence="1 2">
    <name type="scientific">Sulfitobacter pacificus</name>
    <dbReference type="NCBI Taxonomy" id="1499314"/>
    <lineage>
        <taxon>Bacteria</taxon>
        <taxon>Pseudomonadati</taxon>
        <taxon>Pseudomonadota</taxon>
        <taxon>Alphaproteobacteria</taxon>
        <taxon>Rhodobacterales</taxon>
        <taxon>Roseobacteraceae</taxon>
        <taxon>Sulfitobacter</taxon>
    </lineage>
</organism>
<accession>A0ABQ5VQF2</accession>
<evidence type="ECO:0000313" key="2">
    <source>
        <dbReference type="Proteomes" id="UP001161388"/>
    </source>
</evidence>
<reference evidence="1" key="1">
    <citation type="journal article" date="2014" name="Int. J. Syst. Evol. Microbiol.">
        <title>Complete genome of a new Firmicutes species belonging to the dominant human colonic microbiota ('Ruminococcus bicirculans') reveals two chromosomes and a selective capacity to utilize plant glucans.</title>
        <authorList>
            <consortium name="NISC Comparative Sequencing Program"/>
            <person name="Wegmann U."/>
            <person name="Louis P."/>
            <person name="Goesmann A."/>
            <person name="Henrissat B."/>
            <person name="Duncan S.H."/>
            <person name="Flint H.J."/>
        </authorList>
    </citation>
    <scope>NUCLEOTIDE SEQUENCE</scope>
    <source>
        <strain evidence="1">NBRC 109915</strain>
    </source>
</reference>
<sequence length="62" mass="7222">MTDIDGIRWQKYCITITACSHPVGVVSGRERVYAIEKMPRWHHFNYRKHCCGVGFIELVISL</sequence>
<dbReference type="Proteomes" id="UP001161388">
    <property type="component" value="Unassembled WGS sequence"/>
</dbReference>
<dbReference type="EMBL" id="BSNL01000007">
    <property type="protein sequence ID" value="GLQ29169.1"/>
    <property type="molecule type" value="Genomic_DNA"/>
</dbReference>
<reference evidence="1" key="2">
    <citation type="submission" date="2023-01" db="EMBL/GenBank/DDBJ databases">
        <title>Draft genome sequence of Sulfitobacter pacificus strain NBRC 109915.</title>
        <authorList>
            <person name="Sun Q."/>
            <person name="Mori K."/>
        </authorList>
    </citation>
    <scope>NUCLEOTIDE SEQUENCE</scope>
    <source>
        <strain evidence="1">NBRC 109915</strain>
    </source>
</reference>
<gene>
    <name evidence="1" type="ORF">GCM10007927_39720</name>
</gene>
<keyword evidence="2" id="KW-1185">Reference proteome</keyword>
<name>A0ABQ5VQF2_9RHOB</name>
<proteinExistence type="predicted"/>